<sequence length="93" mass="9940">MSVSEARAALSEILERVIGGEEVTLTRHGVAVAVIVRPDVLKVRRAEGVFEAAASVHDVLEQGRRGPLGSQPTISRKRAEVLVADVRTSRLGS</sequence>
<protein>
    <submittedName>
        <fullName evidence="2">Unannotated protein</fullName>
    </submittedName>
</protein>
<dbReference type="AlphaFoldDB" id="A0A6J7EXR4"/>
<name>A0A6J7EXR4_9ZZZZ</name>
<dbReference type="NCBIfam" id="TIGR01552">
    <property type="entry name" value="phd_fam"/>
    <property type="match status" value="1"/>
</dbReference>
<dbReference type="InterPro" id="IPR006442">
    <property type="entry name" value="Antitoxin_Phd/YefM"/>
</dbReference>
<dbReference type="Pfam" id="PF02604">
    <property type="entry name" value="PhdYeFM_antitox"/>
    <property type="match status" value="1"/>
</dbReference>
<gene>
    <name evidence="2" type="ORF">UFOPK3376_02293</name>
</gene>
<dbReference type="Gene3D" id="3.40.1620.10">
    <property type="entry name" value="YefM-like domain"/>
    <property type="match status" value="1"/>
</dbReference>
<dbReference type="InterPro" id="IPR036165">
    <property type="entry name" value="YefM-like_sf"/>
</dbReference>
<dbReference type="SUPFAM" id="SSF143120">
    <property type="entry name" value="YefM-like"/>
    <property type="match status" value="1"/>
</dbReference>
<reference evidence="2" key="1">
    <citation type="submission" date="2020-05" db="EMBL/GenBank/DDBJ databases">
        <authorList>
            <person name="Chiriac C."/>
            <person name="Salcher M."/>
            <person name="Ghai R."/>
            <person name="Kavagutti S V."/>
        </authorList>
    </citation>
    <scope>NUCLEOTIDE SEQUENCE</scope>
</reference>
<organism evidence="2">
    <name type="scientific">freshwater metagenome</name>
    <dbReference type="NCBI Taxonomy" id="449393"/>
    <lineage>
        <taxon>unclassified sequences</taxon>
        <taxon>metagenomes</taxon>
        <taxon>ecological metagenomes</taxon>
    </lineage>
</organism>
<accession>A0A6J7EXR4</accession>
<proteinExistence type="inferred from homology"/>
<dbReference type="EMBL" id="CAFBLP010000068">
    <property type="protein sequence ID" value="CAB4886348.1"/>
    <property type="molecule type" value="Genomic_DNA"/>
</dbReference>
<evidence type="ECO:0000313" key="2">
    <source>
        <dbReference type="EMBL" id="CAB4886348.1"/>
    </source>
</evidence>
<comment type="similarity">
    <text evidence="1">Belongs to the phD/YefM antitoxin family.</text>
</comment>
<evidence type="ECO:0000256" key="1">
    <source>
        <dbReference type="ARBA" id="ARBA00009981"/>
    </source>
</evidence>